<keyword evidence="6 11" id="KW-0798">TonB box</keyword>
<dbReference type="STRING" id="1185876.BN8_05526"/>
<evidence type="ECO:0000256" key="10">
    <source>
        <dbReference type="PROSITE-ProRule" id="PRU01360"/>
    </source>
</evidence>
<evidence type="ECO:0000256" key="11">
    <source>
        <dbReference type="RuleBase" id="RU003357"/>
    </source>
</evidence>
<evidence type="ECO:0000256" key="7">
    <source>
        <dbReference type="ARBA" id="ARBA00023136"/>
    </source>
</evidence>
<evidence type="ECO:0000313" key="14">
    <source>
        <dbReference type="EMBL" id="CCH56206.1"/>
    </source>
</evidence>
<evidence type="ECO:0000259" key="12">
    <source>
        <dbReference type="Pfam" id="PF00593"/>
    </source>
</evidence>
<evidence type="ECO:0000256" key="6">
    <source>
        <dbReference type="ARBA" id="ARBA00023077"/>
    </source>
</evidence>
<dbReference type="Gene3D" id="2.40.170.20">
    <property type="entry name" value="TonB-dependent receptor, beta-barrel domain"/>
    <property type="match status" value="1"/>
</dbReference>
<sequence>MSTLKKVESNFGSVNNKESRVRPLTMKLVSIICTVALVMSSLLLQAQQITYQGVVIDGQTKEPVPGATLRLPGTQIGTVTDELGRFSLPTAQPCDHLKVSSVGYQETLIAVSTGKMVVSLTPKVEDLQPIIVTASREAQVRSEAPMAISRLSPTLLQETKAVNLYEVINKTPGVVMPNLGNEQHSMGIRQPFGTNAYYLYLEDGLPVRPMGVFNHNALIELNAFAISSVEVVKGPVSSLYGPEGVGGAINFLTHRPTAVPVVRVGVLGDGWGYRRVQAGAGGMLTKRFGVFVGGSMARQRNSWQSQSDFDKVSLNTRAEYVLSDRTRLIATTVFNKYHSQTSGSVDSVAYYSRNYTSTTDFTYRDVYSLRSRLTLEHRWSAQGESFMTAFRRDNSLKQNPNYSIRWKSGATTATGEINDNSFSSLGLMAQHSQRFAWLDSRLIAGALFDNSPNTYYAYQTELQAVLRPDKRSVERYVQVRELPDQFLSRYEARIRNVAAYAQYDFSPIPHVRLTLGVRYDRMSFNYDNFLDKTRGIKTYEQASPRLGLTYDLGRSRGLYANVSRGFSPPGLTAVFRKNPNVGPGQPPFYYNLQPAQFTNVEVGGWASLLDRKVDFDWSIYQMAGRNELLSIRQPDNSTDYQSAGRTLHRGVEYSLTYKPSDQLFFRFGGTNAVHRFVDFALSNRQSDAVRNLADYDMPQAPRWIANTELTYKPCWAKGLRTALEWQRISPWYQNQINTVRYNDRGAFGAPGVSVINFRTGYVWKGLEVYMNVLNLTDELYANNASRGNAPTDRTTFTPAAPRTVVVGLQYQFTGN</sequence>
<dbReference type="EMBL" id="CAIT01000009">
    <property type="protein sequence ID" value="CCH56206.1"/>
    <property type="molecule type" value="Genomic_DNA"/>
</dbReference>
<reference evidence="14 15" key="1">
    <citation type="journal article" date="2012" name="J. Bacteriol.">
        <title>Genome Sequence of the Filamentous Bacterium Fibrisoma limi BUZ 3T.</title>
        <authorList>
            <person name="Filippini M."/>
            <person name="Qi W."/>
            <person name="Jaenicke S."/>
            <person name="Goesmann A."/>
            <person name="Smits T.H."/>
            <person name="Bagheri H.C."/>
        </authorList>
    </citation>
    <scope>NUCLEOTIDE SEQUENCE [LARGE SCALE GENOMIC DNA]</scope>
    <source>
        <strain evidence="15">BUZ 3T</strain>
    </source>
</reference>
<dbReference type="SUPFAM" id="SSF56935">
    <property type="entry name" value="Porins"/>
    <property type="match status" value="1"/>
</dbReference>
<comment type="caution">
    <text evidence="14">The sequence shown here is derived from an EMBL/GenBank/DDBJ whole genome shotgun (WGS) entry which is preliminary data.</text>
</comment>
<keyword evidence="8 14" id="KW-0675">Receptor</keyword>
<keyword evidence="7 10" id="KW-0472">Membrane</keyword>
<keyword evidence="4 10" id="KW-0812">Transmembrane</keyword>
<evidence type="ECO:0000256" key="3">
    <source>
        <dbReference type="ARBA" id="ARBA00022452"/>
    </source>
</evidence>
<proteinExistence type="inferred from homology"/>
<dbReference type="GO" id="GO:0009279">
    <property type="term" value="C:cell outer membrane"/>
    <property type="evidence" value="ECO:0007669"/>
    <property type="project" value="UniProtKB-SubCell"/>
</dbReference>
<dbReference type="PANTHER" id="PTHR30069:SF29">
    <property type="entry name" value="HEMOGLOBIN AND HEMOGLOBIN-HAPTOGLOBIN-BINDING PROTEIN 1-RELATED"/>
    <property type="match status" value="1"/>
</dbReference>
<evidence type="ECO:0000256" key="5">
    <source>
        <dbReference type="ARBA" id="ARBA00022729"/>
    </source>
</evidence>
<evidence type="ECO:0000256" key="8">
    <source>
        <dbReference type="ARBA" id="ARBA00023170"/>
    </source>
</evidence>
<organism evidence="14 15">
    <name type="scientific">Fibrisoma limi BUZ 3</name>
    <dbReference type="NCBI Taxonomy" id="1185876"/>
    <lineage>
        <taxon>Bacteria</taxon>
        <taxon>Pseudomonadati</taxon>
        <taxon>Bacteroidota</taxon>
        <taxon>Cytophagia</taxon>
        <taxon>Cytophagales</taxon>
        <taxon>Spirosomataceae</taxon>
        <taxon>Fibrisoma</taxon>
    </lineage>
</organism>
<comment type="similarity">
    <text evidence="10 11">Belongs to the TonB-dependent receptor family.</text>
</comment>
<dbReference type="PROSITE" id="PS52016">
    <property type="entry name" value="TONB_DEPENDENT_REC_3"/>
    <property type="match status" value="1"/>
</dbReference>
<dbReference type="InterPro" id="IPR000531">
    <property type="entry name" value="Beta-barrel_TonB"/>
</dbReference>
<comment type="subcellular location">
    <subcellularLocation>
        <location evidence="1 10">Cell outer membrane</location>
        <topology evidence="1 10">Multi-pass membrane protein</topology>
    </subcellularLocation>
</comment>
<gene>
    <name evidence="14" type="ORF">BN8_05526</name>
</gene>
<dbReference type="AlphaFoldDB" id="I2GQM8"/>
<keyword evidence="5" id="KW-0732">Signal</keyword>
<dbReference type="SUPFAM" id="SSF49464">
    <property type="entry name" value="Carboxypeptidase regulatory domain-like"/>
    <property type="match status" value="1"/>
</dbReference>
<dbReference type="GO" id="GO:0044718">
    <property type="term" value="P:siderophore transmembrane transport"/>
    <property type="evidence" value="ECO:0007669"/>
    <property type="project" value="TreeGrafter"/>
</dbReference>
<keyword evidence="2 10" id="KW-0813">Transport</keyword>
<keyword evidence="9 10" id="KW-0998">Cell outer membrane</keyword>
<dbReference type="Proteomes" id="UP000009309">
    <property type="component" value="Unassembled WGS sequence"/>
</dbReference>
<evidence type="ECO:0000256" key="4">
    <source>
        <dbReference type="ARBA" id="ARBA00022692"/>
    </source>
</evidence>
<dbReference type="InterPro" id="IPR039426">
    <property type="entry name" value="TonB-dep_rcpt-like"/>
</dbReference>
<dbReference type="GO" id="GO:0015344">
    <property type="term" value="F:siderophore uptake transmembrane transporter activity"/>
    <property type="evidence" value="ECO:0007669"/>
    <property type="project" value="TreeGrafter"/>
</dbReference>
<dbReference type="eggNOG" id="COG4773">
    <property type="taxonomic scope" value="Bacteria"/>
</dbReference>
<dbReference type="InterPro" id="IPR036942">
    <property type="entry name" value="Beta-barrel_TonB_sf"/>
</dbReference>
<evidence type="ECO:0000259" key="13">
    <source>
        <dbReference type="Pfam" id="PF07715"/>
    </source>
</evidence>
<dbReference type="InterPro" id="IPR008969">
    <property type="entry name" value="CarboxyPept-like_regulatory"/>
</dbReference>
<dbReference type="PANTHER" id="PTHR30069">
    <property type="entry name" value="TONB-DEPENDENT OUTER MEMBRANE RECEPTOR"/>
    <property type="match status" value="1"/>
</dbReference>
<dbReference type="InterPro" id="IPR012910">
    <property type="entry name" value="Plug_dom"/>
</dbReference>
<evidence type="ECO:0000256" key="9">
    <source>
        <dbReference type="ARBA" id="ARBA00023237"/>
    </source>
</evidence>
<protein>
    <submittedName>
        <fullName evidence="14">Colicin I receptor</fullName>
    </submittedName>
</protein>
<dbReference type="Gene3D" id="2.60.40.1120">
    <property type="entry name" value="Carboxypeptidase-like, regulatory domain"/>
    <property type="match status" value="1"/>
</dbReference>
<dbReference type="Pfam" id="PF13715">
    <property type="entry name" value="CarbopepD_reg_2"/>
    <property type="match status" value="1"/>
</dbReference>
<dbReference type="InterPro" id="IPR037066">
    <property type="entry name" value="Plug_dom_sf"/>
</dbReference>
<evidence type="ECO:0000256" key="2">
    <source>
        <dbReference type="ARBA" id="ARBA00022448"/>
    </source>
</evidence>
<dbReference type="Gene3D" id="2.170.130.10">
    <property type="entry name" value="TonB-dependent receptor, plug domain"/>
    <property type="match status" value="1"/>
</dbReference>
<evidence type="ECO:0000313" key="15">
    <source>
        <dbReference type="Proteomes" id="UP000009309"/>
    </source>
</evidence>
<keyword evidence="15" id="KW-1185">Reference proteome</keyword>
<feature type="domain" description="TonB-dependent receptor-like beta-barrel" evidence="12">
    <location>
        <begin position="313"/>
        <end position="775"/>
    </location>
</feature>
<dbReference type="Pfam" id="PF00593">
    <property type="entry name" value="TonB_dep_Rec_b-barrel"/>
    <property type="match status" value="1"/>
</dbReference>
<keyword evidence="3 10" id="KW-1134">Transmembrane beta strand</keyword>
<accession>I2GQM8</accession>
<name>I2GQM8_9BACT</name>
<evidence type="ECO:0000256" key="1">
    <source>
        <dbReference type="ARBA" id="ARBA00004571"/>
    </source>
</evidence>
<dbReference type="Pfam" id="PF07715">
    <property type="entry name" value="Plug"/>
    <property type="match status" value="1"/>
</dbReference>
<feature type="domain" description="TonB-dependent receptor plug" evidence="13">
    <location>
        <begin position="142"/>
        <end position="248"/>
    </location>
</feature>